<dbReference type="SUPFAM" id="SSF54292">
    <property type="entry name" value="2Fe-2S ferredoxin-like"/>
    <property type="match status" value="1"/>
</dbReference>
<evidence type="ECO:0000313" key="9">
    <source>
        <dbReference type="Proteomes" id="UP001302349"/>
    </source>
</evidence>
<evidence type="ECO:0000256" key="3">
    <source>
        <dbReference type="ARBA" id="ARBA00022723"/>
    </source>
</evidence>
<accession>A0ABZ0IMJ1</accession>
<dbReference type="InterPro" id="IPR036010">
    <property type="entry name" value="2Fe-2S_ferredoxin-like_sf"/>
</dbReference>
<dbReference type="CDD" id="cd00207">
    <property type="entry name" value="fer2"/>
    <property type="match status" value="1"/>
</dbReference>
<keyword evidence="4" id="KW-0408">Iron</keyword>
<gene>
    <name evidence="8" type="ORF">RT717_24525</name>
</gene>
<feature type="domain" description="2Fe-2S ferredoxin-type" evidence="7">
    <location>
        <begin position="2"/>
        <end position="98"/>
    </location>
</feature>
<evidence type="ECO:0000259" key="7">
    <source>
        <dbReference type="PROSITE" id="PS51085"/>
    </source>
</evidence>
<keyword evidence="5" id="KW-0411">Iron-sulfur</keyword>
<comment type="similarity">
    <text evidence="1">Belongs to the adrenodoxin/putidaredoxin family.</text>
</comment>
<dbReference type="Proteomes" id="UP001302349">
    <property type="component" value="Chromosome"/>
</dbReference>
<dbReference type="Pfam" id="PF00111">
    <property type="entry name" value="Fer2"/>
    <property type="match status" value="1"/>
</dbReference>
<evidence type="ECO:0000256" key="6">
    <source>
        <dbReference type="ARBA" id="ARBA00034078"/>
    </source>
</evidence>
<dbReference type="PANTHER" id="PTHR23426:SF65">
    <property type="entry name" value="FERREDOXIN-2, MITOCHONDRIAL"/>
    <property type="match status" value="1"/>
</dbReference>
<keyword evidence="3" id="KW-0479">Metal-binding</keyword>
<protein>
    <submittedName>
        <fullName evidence="8">2Fe-2S iron-sulfur cluster-binding protein</fullName>
    </submittedName>
</protein>
<evidence type="ECO:0000256" key="5">
    <source>
        <dbReference type="ARBA" id="ARBA00023014"/>
    </source>
</evidence>
<reference evidence="8 9" key="1">
    <citation type="journal article" date="2023" name="Microbiol. Resour. Announc.">
        <title>Complete Genome Sequence of Imperialibacter roseus strain P4T.</title>
        <authorList>
            <person name="Tizabi D.R."/>
            <person name="Bachvaroff T."/>
            <person name="Hill R.T."/>
        </authorList>
    </citation>
    <scope>NUCLEOTIDE SEQUENCE [LARGE SCALE GENOMIC DNA]</scope>
    <source>
        <strain evidence="8 9">P4T</strain>
    </source>
</reference>
<evidence type="ECO:0000256" key="1">
    <source>
        <dbReference type="ARBA" id="ARBA00010914"/>
    </source>
</evidence>
<dbReference type="PROSITE" id="PS51085">
    <property type="entry name" value="2FE2S_FER_2"/>
    <property type="match status" value="1"/>
</dbReference>
<dbReference type="Gene3D" id="3.10.20.30">
    <property type="match status" value="1"/>
</dbReference>
<keyword evidence="2" id="KW-0001">2Fe-2S</keyword>
<dbReference type="InterPro" id="IPR012675">
    <property type="entry name" value="Beta-grasp_dom_sf"/>
</dbReference>
<name>A0ABZ0IMJ1_9BACT</name>
<dbReference type="PANTHER" id="PTHR23426">
    <property type="entry name" value="FERREDOXIN/ADRENODOXIN"/>
    <property type="match status" value="1"/>
</dbReference>
<organism evidence="8 9">
    <name type="scientific">Imperialibacter roseus</name>
    <dbReference type="NCBI Taxonomy" id="1324217"/>
    <lineage>
        <taxon>Bacteria</taxon>
        <taxon>Pseudomonadati</taxon>
        <taxon>Bacteroidota</taxon>
        <taxon>Cytophagia</taxon>
        <taxon>Cytophagales</taxon>
        <taxon>Flammeovirgaceae</taxon>
        <taxon>Imperialibacter</taxon>
    </lineage>
</organism>
<dbReference type="InterPro" id="IPR001055">
    <property type="entry name" value="Adrenodoxin-like"/>
</dbReference>
<sequence length="107" mass="11986">MPKIVIQNLNNKRLFSENSGRTLLSILQENYIDWMHACGGKGRCTTCKAIVHEGLAQLGGLTEAEKRYVEMGRLESNERLACQCLVSNDIEISVADENKFPHIDYSG</sequence>
<proteinExistence type="inferred from homology"/>
<evidence type="ECO:0000256" key="4">
    <source>
        <dbReference type="ARBA" id="ARBA00023004"/>
    </source>
</evidence>
<dbReference type="InterPro" id="IPR001041">
    <property type="entry name" value="2Fe-2S_ferredoxin-type"/>
</dbReference>
<evidence type="ECO:0000313" key="8">
    <source>
        <dbReference type="EMBL" id="WOK06244.1"/>
    </source>
</evidence>
<keyword evidence="9" id="KW-1185">Reference proteome</keyword>
<comment type="cofactor">
    <cofactor evidence="6">
        <name>[2Fe-2S] cluster</name>
        <dbReference type="ChEBI" id="CHEBI:190135"/>
    </cofactor>
</comment>
<evidence type="ECO:0000256" key="2">
    <source>
        <dbReference type="ARBA" id="ARBA00022714"/>
    </source>
</evidence>
<dbReference type="EMBL" id="CP136051">
    <property type="protein sequence ID" value="WOK06244.1"/>
    <property type="molecule type" value="Genomic_DNA"/>
</dbReference>
<dbReference type="RefSeq" id="WP_317488972.1">
    <property type="nucleotide sequence ID" value="NZ_CP136051.1"/>
</dbReference>